<keyword evidence="2" id="KW-0534">Nitrate assimilation</keyword>
<dbReference type="EMBL" id="JBHFFA010000001">
    <property type="protein sequence ID" value="KAL2653011.1"/>
    <property type="molecule type" value="Genomic_DNA"/>
</dbReference>
<reference evidence="5 6" key="1">
    <citation type="submission" date="2024-09" db="EMBL/GenBank/DDBJ databases">
        <title>Chromosome-scale assembly of Riccia fluitans.</title>
        <authorList>
            <person name="Paukszto L."/>
            <person name="Sawicki J."/>
            <person name="Karawczyk K."/>
            <person name="Piernik-Szablinska J."/>
            <person name="Szczecinska M."/>
            <person name="Mazdziarz M."/>
        </authorList>
    </citation>
    <scope>NUCLEOTIDE SEQUENCE [LARGE SCALE GENOMIC DNA]</scope>
    <source>
        <strain evidence="5">Rf_01</strain>
        <tissue evidence="5">Aerial parts of the thallus</tissue>
    </source>
</reference>
<keyword evidence="6" id="KW-1185">Reference proteome</keyword>
<dbReference type="InterPro" id="IPR012748">
    <property type="entry name" value="Rieske-like_NirD"/>
</dbReference>
<dbReference type="Gene3D" id="2.102.10.10">
    <property type="entry name" value="Rieske [2Fe-2S] iron-sulphur domain"/>
    <property type="match status" value="1"/>
</dbReference>
<dbReference type="GO" id="GO:0016491">
    <property type="term" value="F:oxidoreductase activity"/>
    <property type="evidence" value="ECO:0007669"/>
    <property type="project" value="UniProtKB-KW"/>
</dbReference>
<evidence type="ECO:0000256" key="2">
    <source>
        <dbReference type="ARBA" id="ARBA00023063"/>
    </source>
</evidence>
<protein>
    <recommendedName>
        <fullName evidence="4">Rieske-like [2Fe-2S] domain-containing protein</fullName>
    </recommendedName>
</protein>
<dbReference type="AlphaFoldDB" id="A0ABD1ZNH9"/>
<feature type="domain" description="Rieske-like [2Fe-2S]" evidence="4">
    <location>
        <begin position="82"/>
        <end position="202"/>
    </location>
</feature>
<evidence type="ECO:0000256" key="1">
    <source>
        <dbReference type="ARBA" id="ARBA00023002"/>
    </source>
</evidence>
<organism evidence="5 6">
    <name type="scientific">Riccia fluitans</name>
    <dbReference type="NCBI Taxonomy" id="41844"/>
    <lineage>
        <taxon>Eukaryota</taxon>
        <taxon>Viridiplantae</taxon>
        <taxon>Streptophyta</taxon>
        <taxon>Embryophyta</taxon>
        <taxon>Marchantiophyta</taxon>
        <taxon>Marchantiopsida</taxon>
        <taxon>Marchantiidae</taxon>
        <taxon>Marchantiales</taxon>
        <taxon>Ricciaceae</taxon>
        <taxon>Riccia</taxon>
    </lineage>
</organism>
<gene>
    <name evidence="5" type="ORF">R1flu_021139</name>
</gene>
<evidence type="ECO:0000313" key="6">
    <source>
        <dbReference type="Proteomes" id="UP001605036"/>
    </source>
</evidence>
<evidence type="ECO:0000256" key="3">
    <source>
        <dbReference type="ARBA" id="ARBA00034078"/>
    </source>
</evidence>
<dbReference type="Proteomes" id="UP001605036">
    <property type="component" value="Unassembled WGS sequence"/>
</dbReference>
<dbReference type="Pfam" id="PF13806">
    <property type="entry name" value="Rieske_2"/>
    <property type="match status" value="1"/>
</dbReference>
<dbReference type="PANTHER" id="PTHR21496:SF0">
    <property type="entry name" value="RIESKE DOMAIN-CONTAINING PROTEIN"/>
    <property type="match status" value="1"/>
</dbReference>
<proteinExistence type="predicted"/>
<accession>A0ABD1ZNH9</accession>
<dbReference type="InterPro" id="IPR036922">
    <property type="entry name" value="Rieske_2Fe-2S_sf"/>
</dbReference>
<dbReference type="GO" id="GO:0042128">
    <property type="term" value="P:nitrate assimilation"/>
    <property type="evidence" value="ECO:0007669"/>
    <property type="project" value="UniProtKB-KW"/>
</dbReference>
<keyword evidence="1" id="KW-0560">Oxidoreductase</keyword>
<dbReference type="SUPFAM" id="SSF50022">
    <property type="entry name" value="ISP domain"/>
    <property type="match status" value="1"/>
</dbReference>
<name>A0ABD1ZNH9_9MARC</name>
<sequence length="207" mass="22618">MALISSSTVLSSHSLLSSSRAQDFHGFSRNTSSRNSGRQLQIWAAGGKSMPPRQGRGYDARKAAAEGIRKRMSNKDLDQAGWVQVAEKDDLIEGKNKAIIHDNNGYVLVQRGSLIYTVKANCTSCQFPMIDGKVEVVGEGDDLTIECPLCHTKFSLVDGDVTEYCPKDGPLQWFIGTIKAKAEPVAAKVYPSRMSNSGRIYVKFTGI</sequence>
<evidence type="ECO:0000313" key="5">
    <source>
        <dbReference type="EMBL" id="KAL2653011.1"/>
    </source>
</evidence>
<dbReference type="PANTHER" id="PTHR21496">
    <property type="entry name" value="FERREDOXIN-RELATED"/>
    <property type="match status" value="1"/>
</dbReference>
<comment type="cofactor">
    <cofactor evidence="3">
        <name>[2Fe-2S] cluster</name>
        <dbReference type="ChEBI" id="CHEBI:190135"/>
    </cofactor>
</comment>
<evidence type="ECO:0000259" key="4">
    <source>
        <dbReference type="Pfam" id="PF13806"/>
    </source>
</evidence>
<comment type="caution">
    <text evidence="5">The sequence shown here is derived from an EMBL/GenBank/DDBJ whole genome shotgun (WGS) entry which is preliminary data.</text>
</comment>